<dbReference type="GeneID" id="109517169"/>
<dbReference type="Pfam" id="PF13855">
    <property type="entry name" value="LRR_8"/>
    <property type="match status" value="2"/>
</dbReference>
<dbReference type="GeneTree" id="ENSGT00940000157112"/>
<evidence type="ECO:0000256" key="3">
    <source>
        <dbReference type="ARBA" id="ARBA00004316"/>
    </source>
</evidence>
<evidence type="ECO:0000256" key="16">
    <source>
        <dbReference type="SAM" id="MobiDB-lite"/>
    </source>
</evidence>
<evidence type="ECO:0000256" key="2">
    <source>
        <dbReference type="ARBA" id="ARBA00004285"/>
    </source>
</evidence>
<evidence type="ECO:0000256" key="7">
    <source>
        <dbReference type="ARBA" id="ARBA00022614"/>
    </source>
</evidence>
<feature type="signal peptide" evidence="17">
    <location>
        <begin position="1"/>
        <end position="21"/>
    </location>
</feature>
<dbReference type="Proteomes" id="UP000264820">
    <property type="component" value="Unplaced"/>
</dbReference>
<protein>
    <submittedName>
        <fullName evidence="19">Reticulon 4 receptor like 1</fullName>
    </submittedName>
</protein>
<dbReference type="Gene3D" id="3.80.10.10">
    <property type="entry name" value="Ribonuclease Inhibitor"/>
    <property type="match status" value="1"/>
</dbReference>
<evidence type="ECO:0000256" key="4">
    <source>
        <dbReference type="ARBA" id="ARBA00004484"/>
    </source>
</evidence>
<evidence type="ECO:0000313" key="19">
    <source>
        <dbReference type="Ensembl" id="ENSHCOP00000023592.1"/>
    </source>
</evidence>
<keyword evidence="6" id="KW-1003">Cell membrane</keyword>
<dbReference type="InterPro" id="IPR032675">
    <property type="entry name" value="LRR_dom_sf"/>
</dbReference>
<dbReference type="SMART" id="SM00082">
    <property type="entry name" value="LRRCT"/>
    <property type="match status" value="1"/>
</dbReference>
<keyword evidence="14" id="KW-0449">Lipoprotein</keyword>
<dbReference type="GO" id="GO:0042995">
    <property type="term" value="C:cell projection"/>
    <property type="evidence" value="ECO:0007669"/>
    <property type="project" value="UniProtKB-SubCell"/>
</dbReference>
<feature type="chain" id="PRO_5018667803" evidence="17">
    <location>
        <begin position="22"/>
        <end position="445"/>
    </location>
</feature>
<dbReference type="InterPro" id="IPR000483">
    <property type="entry name" value="Cys-rich_flank_reg_C"/>
</dbReference>
<dbReference type="InterPro" id="IPR050541">
    <property type="entry name" value="LRR_TM_domain-containing"/>
</dbReference>
<dbReference type="InterPro" id="IPR001611">
    <property type="entry name" value="Leu-rich_rpt"/>
</dbReference>
<dbReference type="OrthoDB" id="6363818at2759"/>
<dbReference type="GO" id="GO:0045121">
    <property type="term" value="C:membrane raft"/>
    <property type="evidence" value="ECO:0007669"/>
    <property type="project" value="UniProtKB-SubCell"/>
</dbReference>
<evidence type="ECO:0000256" key="5">
    <source>
        <dbReference type="ARBA" id="ARBA00004635"/>
    </source>
</evidence>
<feature type="domain" description="LRRCT" evidence="18">
    <location>
        <begin position="254"/>
        <end position="304"/>
    </location>
</feature>
<keyword evidence="20" id="KW-1185">Reference proteome</keyword>
<keyword evidence="11" id="KW-0675">Receptor</keyword>
<evidence type="ECO:0000313" key="20">
    <source>
        <dbReference type="Proteomes" id="UP000264820"/>
    </source>
</evidence>
<sequence>MFTRRCGGAELLLVLCGLDASLPCPRHCICYPSPSTVSCQAHDFRAVPDGIPPHSQRIFLQNNKIGRLLRGHFPPAAATLWLYSNNISYIQPSAFRGFRRLEELDLGDNRRLKALAADTFRGLARLRALHLYRCGLLGLPHGLFAELHNLRYLYLQDNQLEFLEDDLFIDLLNLSHLFLHGNRLSSLHQNTFRGLGALDRLLLHQNRIRRVDRRAFHDLGRLTTLYLFNNSLAELSAGSLALLPALEYLRLNDNPWECDCGALPLWDWLRSFRGSTSSLVCLSPPEMAGKDLKSLSKEEMPTCLTEEEEEGGGTGGGAGGESPNHLNRPRSRHNRHRRPYLPHGDQHNPPPPSPRPPRGRGGNCTRPGRRAKGGANQVPLLHEPKEKDFEGKNDGSSAAGRKNKCVARTWVGPPSGVQRATNAAAPPLAGAFFWSALLASLLTLH</sequence>
<keyword evidence="10" id="KW-0472">Membrane</keyword>
<evidence type="ECO:0000256" key="1">
    <source>
        <dbReference type="ARBA" id="ARBA00004236"/>
    </source>
</evidence>
<dbReference type="Ensembl" id="ENSHCOT00000025919.1">
    <property type="protein sequence ID" value="ENSHCOP00000023592.1"/>
    <property type="gene ID" value="ENSHCOG00000012260.1"/>
</dbReference>
<keyword evidence="13" id="KW-0966">Cell projection</keyword>
<keyword evidence="12" id="KW-0325">Glycoprotein</keyword>
<dbReference type="PROSITE" id="PS51450">
    <property type="entry name" value="LRR"/>
    <property type="match status" value="1"/>
</dbReference>
<dbReference type="AlphaFoldDB" id="A0A3Q2YXB8"/>
<feature type="region of interest" description="Disordered" evidence="16">
    <location>
        <begin position="292"/>
        <end position="401"/>
    </location>
</feature>
<dbReference type="GO" id="GO:0098552">
    <property type="term" value="C:side of membrane"/>
    <property type="evidence" value="ECO:0007669"/>
    <property type="project" value="UniProtKB-KW"/>
</dbReference>
<dbReference type="GO" id="GO:0043204">
    <property type="term" value="C:perikaryon"/>
    <property type="evidence" value="ECO:0007669"/>
    <property type="project" value="UniProtKB-SubCell"/>
</dbReference>
<evidence type="ECO:0000256" key="15">
    <source>
        <dbReference type="ARBA" id="ARBA00038236"/>
    </source>
</evidence>
<comment type="subcellular location">
    <subcellularLocation>
        <location evidence="1">Cell membrane</location>
    </subcellularLocation>
    <subcellularLocation>
        <location evidence="3">Cell projection</location>
    </subcellularLocation>
    <subcellularLocation>
        <location evidence="2">Membrane raft</location>
    </subcellularLocation>
    <subcellularLocation>
        <location evidence="5">Membrane</location>
        <topology evidence="5">Lipid-anchor</topology>
    </subcellularLocation>
    <subcellularLocation>
        <location evidence="4">Perikaryon</location>
    </subcellularLocation>
</comment>
<dbReference type="PANTHER" id="PTHR24369:SF196">
    <property type="entry name" value="RETICULON 4 RECEPTOR LIKE 1"/>
    <property type="match status" value="1"/>
</dbReference>
<keyword evidence="8 17" id="KW-0732">Signal</keyword>
<reference evidence="19" key="1">
    <citation type="submission" date="2025-08" db="UniProtKB">
        <authorList>
            <consortium name="Ensembl"/>
        </authorList>
    </citation>
    <scope>IDENTIFICATION</scope>
</reference>
<dbReference type="OMA" id="ARRKNKC"/>
<feature type="compositionally biased region" description="Basic residues" evidence="16">
    <location>
        <begin position="327"/>
        <end position="340"/>
    </location>
</feature>
<evidence type="ECO:0000256" key="6">
    <source>
        <dbReference type="ARBA" id="ARBA00022475"/>
    </source>
</evidence>
<dbReference type="GO" id="GO:0005886">
    <property type="term" value="C:plasma membrane"/>
    <property type="evidence" value="ECO:0007669"/>
    <property type="project" value="UniProtKB-SubCell"/>
</dbReference>
<keyword evidence="7" id="KW-0433">Leucine-rich repeat</keyword>
<feature type="compositionally biased region" description="Basic and acidic residues" evidence="16">
    <location>
        <begin position="382"/>
        <end position="393"/>
    </location>
</feature>
<dbReference type="KEGG" id="hcq:109517169"/>
<dbReference type="PANTHER" id="PTHR24369">
    <property type="entry name" value="ANTIGEN BSP, PUTATIVE-RELATED"/>
    <property type="match status" value="1"/>
</dbReference>
<evidence type="ECO:0000256" key="14">
    <source>
        <dbReference type="ARBA" id="ARBA00023288"/>
    </source>
</evidence>
<comment type="similarity">
    <text evidence="15">Belongs to the Nogo receptor family.</text>
</comment>
<name>A0A3Q2YXB8_HIPCM</name>
<proteinExistence type="inferred from homology"/>
<dbReference type="SUPFAM" id="SSF52058">
    <property type="entry name" value="L domain-like"/>
    <property type="match status" value="1"/>
</dbReference>
<dbReference type="FunFam" id="3.80.10.10:FF:000018">
    <property type="entry name" value="Reticulon 4 receptor"/>
    <property type="match status" value="1"/>
</dbReference>
<dbReference type="STRING" id="109280.ENSHCOP00000023592"/>
<accession>A0A3Q2YXB8</accession>
<keyword evidence="9" id="KW-0677">Repeat</keyword>
<dbReference type="RefSeq" id="XP_019727721.1">
    <property type="nucleotide sequence ID" value="XM_019872162.1"/>
</dbReference>
<evidence type="ECO:0000259" key="18">
    <source>
        <dbReference type="SMART" id="SM00082"/>
    </source>
</evidence>
<evidence type="ECO:0000256" key="12">
    <source>
        <dbReference type="ARBA" id="ARBA00023180"/>
    </source>
</evidence>
<dbReference type="SMART" id="SM00369">
    <property type="entry name" value="LRR_TYP"/>
    <property type="match status" value="7"/>
</dbReference>
<evidence type="ECO:0000256" key="9">
    <source>
        <dbReference type="ARBA" id="ARBA00022737"/>
    </source>
</evidence>
<evidence type="ECO:0000256" key="13">
    <source>
        <dbReference type="ARBA" id="ARBA00023273"/>
    </source>
</evidence>
<reference evidence="19" key="2">
    <citation type="submission" date="2025-09" db="UniProtKB">
        <authorList>
            <consortium name="Ensembl"/>
        </authorList>
    </citation>
    <scope>IDENTIFICATION</scope>
</reference>
<evidence type="ECO:0000256" key="8">
    <source>
        <dbReference type="ARBA" id="ARBA00022729"/>
    </source>
</evidence>
<evidence type="ECO:0000256" key="11">
    <source>
        <dbReference type="ARBA" id="ARBA00023170"/>
    </source>
</evidence>
<evidence type="ECO:0000256" key="10">
    <source>
        <dbReference type="ARBA" id="ARBA00023136"/>
    </source>
</evidence>
<dbReference type="InterPro" id="IPR003591">
    <property type="entry name" value="Leu-rich_rpt_typical-subtyp"/>
</dbReference>
<evidence type="ECO:0000256" key="17">
    <source>
        <dbReference type="SAM" id="SignalP"/>
    </source>
</evidence>
<organism evidence="19 20">
    <name type="scientific">Hippocampus comes</name>
    <name type="common">Tiger tail seahorse</name>
    <dbReference type="NCBI Taxonomy" id="109280"/>
    <lineage>
        <taxon>Eukaryota</taxon>
        <taxon>Metazoa</taxon>
        <taxon>Chordata</taxon>
        <taxon>Craniata</taxon>
        <taxon>Vertebrata</taxon>
        <taxon>Euteleostomi</taxon>
        <taxon>Actinopterygii</taxon>
        <taxon>Neopterygii</taxon>
        <taxon>Teleostei</taxon>
        <taxon>Neoteleostei</taxon>
        <taxon>Acanthomorphata</taxon>
        <taxon>Syngnathiaria</taxon>
        <taxon>Syngnathiformes</taxon>
        <taxon>Syngnathoidei</taxon>
        <taxon>Syngnathidae</taxon>
        <taxon>Hippocampus</taxon>
    </lineage>
</organism>